<comment type="caution">
    <text evidence="2">The sequence shown here is derived from an EMBL/GenBank/DDBJ whole genome shotgun (WGS) entry which is preliminary data.</text>
</comment>
<dbReference type="Proteomes" id="UP000265520">
    <property type="component" value="Unassembled WGS sequence"/>
</dbReference>
<feature type="region of interest" description="Disordered" evidence="1">
    <location>
        <begin position="40"/>
        <end position="62"/>
    </location>
</feature>
<accession>A0A392SIG3</accession>
<dbReference type="GO" id="GO:0016301">
    <property type="term" value="F:kinase activity"/>
    <property type="evidence" value="ECO:0007669"/>
    <property type="project" value="UniProtKB-KW"/>
</dbReference>
<evidence type="ECO:0000313" key="2">
    <source>
        <dbReference type="EMBL" id="MCI48673.1"/>
    </source>
</evidence>
<feature type="compositionally biased region" description="Polar residues" evidence="1">
    <location>
        <begin position="47"/>
        <end position="62"/>
    </location>
</feature>
<keyword evidence="2" id="KW-0808">Transferase</keyword>
<reference evidence="2 3" key="1">
    <citation type="journal article" date="2018" name="Front. Plant Sci.">
        <title>Red Clover (Trifolium pratense) and Zigzag Clover (T. medium) - A Picture of Genomic Similarities and Differences.</title>
        <authorList>
            <person name="Dluhosova J."/>
            <person name="Istvanek J."/>
            <person name="Nedelnik J."/>
            <person name="Repkova J."/>
        </authorList>
    </citation>
    <scope>NUCLEOTIDE SEQUENCE [LARGE SCALE GENOMIC DNA]</scope>
    <source>
        <strain evidence="3">cv. 10/8</strain>
        <tissue evidence="2">Leaf</tissue>
    </source>
</reference>
<keyword evidence="2" id="KW-0418">Kinase</keyword>
<keyword evidence="3" id="KW-1185">Reference proteome</keyword>
<evidence type="ECO:0000313" key="3">
    <source>
        <dbReference type="Proteomes" id="UP000265520"/>
    </source>
</evidence>
<organism evidence="2 3">
    <name type="scientific">Trifolium medium</name>
    <dbReference type="NCBI Taxonomy" id="97028"/>
    <lineage>
        <taxon>Eukaryota</taxon>
        <taxon>Viridiplantae</taxon>
        <taxon>Streptophyta</taxon>
        <taxon>Embryophyta</taxon>
        <taxon>Tracheophyta</taxon>
        <taxon>Spermatophyta</taxon>
        <taxon>Magnoliopsida</taxon>
        <taxon>eudicotyledons</taxon>
        <taxon>Gunneridae</taxon>
        <taxon>Pentapetalae</taxon>
        <taxon>rosids</taxon>
        <taxon>fabids</taxon>
        <taxon>Fabales</taxon>
        <taxon>Fabaceae</taxon>
        <taxon>Papilionoideae</taxon>
        <taxon>50 kb inversion clade</taxon>
        <taxon>NPAAA clade</taxon>
        <taxon>Hologalegina</taxon>
        <taxon>IRL clade</taxon>
        <taxon>Trifolieae</taxon>
        <taxon>Trifolium</taxon>
    </lineage>
</organism>
<sequence length="62" mass="6916">IAKERPTMATVVSMLNSENVKFPRPFQPAFILRQIENRGELPEQSDKLGSTNSVTVTSLQGR</sequence>
<evidence type="ECO:0000256" key="1">
    <source>
        <dbReference type="SAM" id="MobiDB-lite"/>
    </source>
</evidence>
<dbReference type="AlphaFoldDB" id="A0A392SIG3"/>
<feature type="non-terminal residue" evidence="2">
    <location>
        <position position="1"/>
    </location>
</feature>
<dbReference type="EMBL" id="LXQA010389896">
    <property type="protein sequence ID" value="MCI48673.1"/>
    <property type="molecule type" value="Genomic_DNA"/>
</dbReference>
<protein>
    <submittedName>
        <fullName evidence="2">Cysteine-rich receptor-like protein kinase</fullName>
    </submittedName>
</protein>
<keyword evidence="2" id="KW-0675">Receptor</keyword>
<proteinExistence type="predicted"/>
<name>A0A392SIG3_9FABA</name>